<dbReference type="NCBIfam" id="NF002033">
    <property type="entry name" value="PRK00861.1"/>
    <property type="match status" value="1"/>
</dbReference>
<dbReference type="SMART" id="SM00851">
    <property type="entry name" value="MGS"/>
    <property type="match status" value="1"/>
</dbReference>
<keyword evidence="4" id="KW-1185">Reference proteome</keyword>
<dbReference type="InterPro" id="IPR011607">
    <property type="entry name" value="MGS-like_dom"/>
</dbReference>
<dbReference type="InterPro" id="IPR016064">
    <property type="entry name" value="NAD/diacylglycerol_kinase_sf"/>
</dbReference>
<accession>A0A5M3TD71</accession>
<dbReference type="InterPro" id="IPR036914">
    <property type="entry name" value="MGS-like_dom_sf"/>
</dbReference>
<comment type="caution">
    <text evidence="3">The sequence shown here is derived from an EMBL/GenBank/DDBJ whole genome shotgun (WGS) entry which is preliminary data.</text>
</comment>
<dbReference type="SUPFAM" id="SSF111331">
    <property type="entry name" value="NAD kinase/diacylglycerol kinase-like"/>
    <property type="match status" value="1"/>
</dbReference>
<dbReference type="PANTHER" id="PTHR30492:SF0">
    <property type="entry name" value="METHYLGLYOXAL SYNTHASE"/>
    <property type="match status" value="1"/>
</dbReference>
<dbReference type="Gene3D" id="2.60.200.40">
    <property type="match status" value="1"/>
</dbReference>
<dbReference type="Gene3D" id="3.40.50.10330">
    <property type="entry name" value="Probable inorganic polyphosphate/atp-NAD kinase, domain 1"/>
    <property type="match status" value="1"/>
</dbReference>
<feature type="domain" description="DAGKc" evidence="1">
    <location>
        <begin position="122"/>
        <end position="251"/>
    </location>
</feature>
<dbReference type="InterPro" id="IPR004363">
    <property type="entry name" value="Methylgl_synth"/>
</dbReference>
<dbReference type="Proteomes" id="UP000326169">
    <property type="component" value="Unassembled WGS sequence"/>
</dbReference>
<dbReference type="SMART" id="SM00046">
    <property type="entry name" value="DAGKc"/>
    <property type="match status" value="1"/>
</dbReference>
<evidence type="ECO:0000313" key="4">
    <source>
        <dbReference type="Proteomes" id="UP000326169"/>
    </source>
</evidence>
<dbReference type="PANTHER" id="PTHR30492">
    <property type="entry name" value="METHYLGLYOXAL SYNTHASE"/>
    <property type="match status" value="1"/>
</dbReference>
<evidence type="ECO:0000259" key="1">
    <source>
        <dbReference type="PROSITE" id="PS50146"/>
    </source>
</evidence>
<dbReference type="InterPro" id="IPR005218">
    <property type="entry name" value="Diacylglycerol/lipid_kinase"/>
</dbReference>
<dbReference type="Pfam" id="PF19279">
    <property type="entry name" value="YegS_C"/>
    <property type="match status" value="1"/>
</dbReference>
<dbReference type="NCBIfam" id="NF003559">
    <property type="entry name" value="PRK05234.1"/>
    <property type="match status" value="1"/>
</dbReference>
<dbReference type="Gene3D" id="3.40.50.1380">
    <property type="entry name" value="Methylglyoxal synthase-like domain"/>
    <property type="match status" value="1"/>
</dbReference>
<dbReference type="EMBL" id="BIMW01000151">
    <property type="protein sequence ID" value="GCE95856.1"/>
    <property type="molecule type" value="Genomic_DNA"/>
</dbReference>
<dbReference type="RefSeq" id="WP_014274762.1">
    <property type="nucleotide sequence ID" value="NZ_BIMW01000151.1"/>
</dbReference>
<evidence type="ECO:0008006" key="5">
    <source>
        <dbReference type="Google" id="ProtNLM"/>
    </source>
</evidence>
<name>A0A5M3TD71_LIMPL</name>
<dbReference type="GeneID" id="301684701"/>
<sequence length="444" mass="47391">MSTTIALIAHDSQREQLVSFVEENTVALSFYELIAPERTAQYLLQGTGVEVQVLSSLHHGGDIELAYRILQETEIAAVIFFLDPGFNLSSPEIQVLIRACNLQNVPLATNRATARAMLSGLTRSRSAHLIFNPVSGTGNSQQDLVLIRQLLEPHIYLKVSFTTPTISAQQLAQEAVDSGVDMVIASGGDGTVSAVAGAVMGTDISLGIIPRGTANAFCMAMGIPGNIRGACNNIIAGVTRTVDMATCNDRPMILLAGIGYEAETIDKADRETKQRWGALAYIMAGLQQLDEQVVFDTEIEIDGTTSRVRSGAVTVANAAPPTSILAQGLGEVIPNDGKLEVLIFATNENDNQKFTKVRAIAGMVELFGSALLKTGTQRDNMIGLRASKVKVKTEPPQKVVLDGEIIGTTPLEIKCIPNGLKILAPTVIPQTNNQEPETLAEADS</sequence>
<protein>
    <recommendedName>
        <fullName evidence="5">Methylglyoxal synthase</fullName>
    </recommendedName>
</protein>
<dbReference type="PROSITE" id="PS50146">
    <property type="entry name" value="DAGK"/>
    <property type="match status" value="1"/>
</dbReference>
<dbReference type="PROSITE" id="PS51855">
    <property type="entry name" value="MGS"/>
    <property type="match status" value="1"/>
</dbReference>
<dbReference type="NCBIfam" id="TIGR00147">
    <property type="entry name" value="YegS/Rv2252/BmrU family lipid kinase"/>
    <property type="match status" value="1"/>
</dbReference>
<dbReference type="InterPro" id="IPR045540">
    <property type="entry name" value="YegS/DAGK_C"/>
</dbReference>
<proteinExistence type="predicted"/>
<dbReference type="SUPFAM" id="SSF52335">
    <property type="entry name" value="Methylglyoxal synthase-like"/>
    <property type="match status" value="1"/>
</dbReference>
<evidence type="ECO:0000259" key="2">
    <source>
        <dbReference type="PROSITE" id="PS51855"/>
    </source>
</evidence>
<dbReference type="InterPro" id="IPR017438">
    <property type="entry name" value="ATP-NAD_kinase_N"/>
</dbReference>
<dbReference type="InterPro" id="IPR001206">
    <property type="entry name" value="Diacylglycerol_kinase_cat_dom"/>
</dbReference>
<organism evidence="3 4">
    <name type="scientific">Limnospira platensis NIES-46</name>
    <dbReference type="NCBI Taxonomy" id="1236695"/>
    <lineage>
        <taxon>Bacteria</taxon>
        <taxon>Bacillati</taxon>
        <taxon>Cyanobacteriota</taxon>
        <taxon>Cyanophyceae</taxon>
        <taxon>Oscillatoriophycideae</taxon>
        <taxon>Oscillatoriales</taxon>
        <taxon>Sirenicapillariaceae</taxon>
        <taxon>Limnospira</taxon>
    </lineage>
</organism>
<evidence type="ECO:0000313" key="3">
    <source>
        <dbReference type="EMBL" id="GCE95856.1"/>
    </source>
</evidence>
<reference evidence="3 4" key="1">
    <citation type="journal article" date="2019" name="J Genomics">
        <title>The Draft Genome of a Hydrogen-producing Cyanobacterium, Arthrospira platensis NIES-46.</title>
        <authorList>
            <person name="Suzuki S."/>
            <person name="Yamaguchi H."/>
            <person name="Kawachi M."/>
        </authorList>
    </citation>
    <scope>NUCLEOTIDE SEQUENCE [LARGE SCALE GENOMIC DNA]</scope>
    <source>
        <strain evidence="3 4">NIES-46</strain>
    </source>
</reference>
<dbReference type="Pfam" id="PF00781">
    <property type="entry name" value="DAGK_cat"/>
    <property type="match status" value="1"/>
</dbReference>
<gene>
    <name evidence="3" type="ORF">NIES46_39220</name>
</gene>
<feature type="domain" description="MGS-like" evidence="2">
    <location>
        <begin position="1"/>
        <end position="147"/>
    </location>
</feature>